<organism evidence="2 3">
    <name type="scientific">Eumeta variegata</name>
    <name type="common">Bagworm moth</name>
    <name type="synonym">Eumeta japonica</name>
    <dbReference type="NCBI Taxonomy" id="151549"/>
    <lineage>
        <taxon>Eukaryota</taxon>
        <taxon>Metazoa</taxon>
        <taxon>Ecdysozoa</taxon>
        <taxon>Arthropoda</taxon>
        <taxon>Hexapoda</taxon>
        <taxon>Insecta</taxon>
        <taxon>Pterygota</taxon>
        <taxon>Neoptera</taxon>
        <taxon>Endopterygota</taxon>
        <taxon>Lepidoptera</taxon>
        <taxon>Glossata</taxon>
        <taxon>Ditrysia</taxon>
        <taxon>Tineoidea</taxon>
        <taxon>Psychidae</taxon>
        <taxon>Oiketicinae</taxon>
        <taxon>Eumeta</taxon>
    </lineage>
</organism>
<reference evidence="2 3" key="1">
    <citation type="journal article" date="2019" name="Commun. Biol.">
        <title>The bagworm genome reveals a unique fibroin gene that provides high tensile strength.</title>
        <authorList>
            <person name="Kono N."/>
            <person name="Nakamura H."/>
            <person name="Ohtoshi R."/>
            <person name="Tomita M."/>
            <person name="Numata K."/>
            <person name="Arakawa K."/>
        </authorList>
    </citation>
    <scope>NUCLEOTIDE SEQUENCE [LARGE SCALE GENOMIC DNA]</scope>
</reference>
<feature type="compositionally biased region" description="Basic and acidic residues" evidence="1">
    <location>
        <begin position="12"/>
        <end position="29"/>
    </location>
</feature>
<protein>
    <submittedName>
        <fullName evidence="2">Uncharacterized protein</fullName>
    </submittedName>
</protein>
<keyword evidence="3" id="KW-1185">Reference proteome</keyword>
<accession>A0A4C1VGR7</accession>
<evidence type="ECO:0000313" key="2">
    <source>
        <dbReference type="EMBL" id="GBP38116.1"/>
    </source>
</evidence>
<dbReference type="AlphaFoldDB" id="A0A4C1VGR7"/>
<comment type="caution">
    <text evidence="2">The sequence shown here is derived from an EMBL/GenBank/DDBJ whole genome shotgun (WGS) entry which is preliminary data.</text>
</comment>
<gene>
    <name evidence="2" type="ORF">EVAR_80399_1</name>
</gene>
<proteinExistence type="predicted"/>
<name>A0A4C1VGR7_EUMVA</name>
<sequence>MVHTSNAANEFCRPHRDYARDPKLKEMPPRAHPQALRAKSSRRCITLTRSSYVELEESIVSGRRKWPPLAHARRGRVAMTVSV</sequence>
<dbReference type="Proteomes" id="UP000299102">
    <property type="component" value="Unassembled WGS sequence"/>
</dbReference>
<evidence type="ECO:0000256" key="1">
    <source>
        <dbReference type="SAM" id="MobiDB-lite"/>
    </source>
</evidence>
<feature type="region of interest" description="Disordered" evidence="1">
    <location>
        <begin position="1"/>
        <end position="40"/>
    </location>
</feature>
<evidence type="ECO:0000313" key="3">
    <source>
        <dbReference type="Proteomes" id="UP000299102"/>
    </source>
</evidence>
<dbReference type="EMBL" id="BGZK01000344">
    <property type="protein sequence ID" value="GBP38116.1"/>
    <property type="molecule type" value="Genomic_DNA"/>
</dbReference>